<dbReference type="SMART" id="SM00175">
    <property type="entry name" value="RAB"/>
    <property type="match status" value="1"/>
</dbReference>
<evidence type="ECO:0000313" key="5">
    <source>
        <dbReference type="Proteomes" id="UP000192758"/>
    </source>
</evidence>
<gene>
    <name evidence="4" type="primary">RAB1A</name>
    <name evidence="4" type="ORF">EHP00_219</name>
</gene>
<evidence type="ECO:0000313" key="4">
    <source>
        <dbReference type="EMBL" id="OQS54866.1"/>
    </source>
</evidence>
<comment type="caution">
    <text evidence="4">The sequence shown here is derived from an EMBL/GenBank/DDBJ whole genome shotgun (WGS) entry which is preliminary data.</text>
</comment>
<dbReference type="NCBIfam" id="TIGR00231">
    <property type="entry name" value="small_GTP"/>
    <property type="match status" value="1"/>
</dbReference>
<dbReference type="GO" id="GO:0003924">
    <property type="term" value="F:GTPase activity"/>
    <property type="evidence" value="ECO:0007669"/>
    <property type="project" value="InterPro"/>
</dbReference>
<dbReference type="EMBL" id="MNPJ01000016">
    <property type="protein sequence ID" value="OQS54866.1"/>
    <property type="molecule type" value="Genomic_DNA"/>
</dbReference>
<dbReference type="PROSITE" id="PS51419">
    <property type="entry name" value="RAB"/>
    <property type="match status" value="1"/>
</dbReference>
<dbReference type="SMART" id="SM00176">
    <property type="entry name" value="RAN"/>
    <property type="match status" value="1"/>
</dbReference>
<organism evidence="4 5">
    <name type="scientific">Ecytonucleospora hepatopenaei</name>
    <dbReference type="NCBI Taxonomy" id="646526"/>
    <lineage>
        <taxon>Eukaryota</taxon>
        <taxon>Fungi</taxon>
        <taxon>Fungi incertae sedis</taxon>
        <taxon>Microsporidia</taxon>
        <taxon>Enterocytozoonidae</taxon>
        <taxon>Ecytonucleospora</taxon>
    </lineage>
</organism>
<accession>A0A1W0E6N2</accession>
<evidence type="ECO:0000256" key="1">
    <source>
        <dbReference type="ARBA" id="ARBA00022741"/>
    </source>
</evidence>
<dbReference type="InterPro" id="IPR001806">
    <property type="entry name" value="Small_GTPase"/>
</dbReference>
<proteinExistence type="predicted"/>
<keyword evidence="2" id="KW-0342">GTP-binding</keyword>
<dbReference type="CDD" id="cd00154">
    <property type="entry name" value="Rab"/>
    <property type="match status" value="1"/>
</dbReference>
<evidence type="ECO:0000256" key="2">
    <source>
        <dbReference type="ARBA" id="ARBA00023134"/>
    </source>
</evidence>
<dbReference type="AlphaFoldDB" id="A0A1W0E6N2"/>
<sequence length="207" mass="23881">MSFYFTHMHNTYDYLFKIILIGDSGVGKTCLMKRYTENVFCENLAATIGVDFKIKTITLGSKKAKLQLWDTAGQERFKSIVSNYYRGADGVFVVFDMCNKESFKHIELWIEEFLMRNSKESSEIFLLGNKMDKIEDITITDEEVHKFCREHGIKKDNFIKVSAKTDLLVEDAFLIMTKNMISRFGDKKINRVKKSALNSNITRGGCC</sequence>
<keyword evidence="3" id="KW-0449">Lipoprotein</keyword>
<dbReference type="InterPro" id="IPR027417">
    <property type="entry name" value="P-loop_NTPase"/>
</dbReference>
<dbReference type="SUPFAM" id="SSF52540">
    <property type="entry name" value="P-loop containing nucleoside triphosphate hydrolases"/>
    <property type="match status" value="1"/>
</dbReference>
<dbReference type="STRING" id="646526.A0A1W0E6N2"/>
<dbReference type="Proteomes" id="UP000192758">
    <property type="component" value="Unassembled WGS sequence"/>
</dbReference>
<reference evidence="4 5" key="1">
    <citation type="journal article" date="2017" name="Environ. Microbiol.">
        <title>Decay of the glycolytic pathway and adaptation to intranuclear parasitism within Enterocytozoonidae microsporidia.</title>
        <authorList>
            <person name="Wiredu Boakye D."/>
            <person name="Jaroenlak P."/>
            <person name="Prachumwat A."/>
            <person name="Williams T.A."/>
            <person name="Bateman K.S."/>
            <person name="Itsathitphaisarn O."/>
            <person name="Sritunyalucksana K."/>
            <person name="Paszkiewicz K.H."/>
            <person name="Moore K.A."/>
            <person name="Stentiford G.D."/>
            <person name="Williams B.A."/>
        </authorList>
    </citation>
    <scope>NUCLEOTIDE SEQUENCE [LARGE SCALE GENOMIC DNA]</scope>
    <source>
        <strain evidence="4 5">TH1</strain>
    </source>
</reference>
<dbReference type="VEuPathDB" id="MicrosporidiaDB:EHP00_219"/>
<evidence type="ECO:0000256" key="3">
    <source>
        <dbReference type="ARBA" id="ARBA00023288"/>
    </source>
</evidence>
<dbReference type="GO" id="GO:0005525">
    <property type="term" value="F:GTP binding"/>
    <property type="evidence" value="ECO:0007669"/>
    <property type="project" value="UniProtKB-KW"/>
</dbReference>
<dbReference type="OrthoDB" id="9989112at2759"/>
<dbReference type="PROSITE" id="PS51421">
    <property type="entry name" value="RAS"/>
    <property type="match status" value="1"/>
</dbReference>
<protein>
    <submittedName>
        <fullName evidence="4">RAB1A</fullName>
    </submittedName>
</protein>
<keyword evidence="1" id="KW-0547">Nucleotide-binding</keyword>
<name>A0A1W0E6N2_9MICR</name>
<dbReference type="PANTHER" id="PTHR47977">
    <property type="entry name" value="RAS-RELATED PROTEIN RAB"/>
    <property type="match status" value="1"/>
</dbReference>
<dbReference type="SMART" id="SM00173">
    <property type="entry name" value="RAS"/>
    <property type="match status" value="1"/>
</dbReference>
<dbReference type="SMART" id="SM00174">
    <property type="entry name" value="RHO"/>
    <property type="match status" value="1"/>
</dbReference>
<dbReference type="Pfam" id="PF00071">
    <property type="entry name" value="Ras"/>
    <property type="match status" value="1"/>
</dbReference>
<keyword evidence="5" id="KW-1185">Reference proteome</keyword>
<dbReference type="InterPro" id="IPR005225">
    <property type="entry name" value="Small_GTP-bd"/>
</dbReference>
<dbReference type="PRINTS" id="PR00449">
    <property type="entry name" value="RASTRNSFRMNG"/>
</dbReference>
<dbReference type="Gene3D" id="3.40.50.300">
    <property type="entry name" value="P-loop containing nucleotide triphosphate hydrolases"/>
    <property type="match status" value="1"/>
</dbReference>
<dbReference type="InterPro" id="IPR050227">
    <property type="entry name" value="Rab"/>
</dbReference>
<dbReference type="FunFam" id="3.40.50.300:FF:001129">
    <property type="entry name" value="ras-related protein Rab-44 isoform X2"/>
    <property type="match status" value="1"/>
</dbReference>